<name>A0A2G9HC78_9LAMI</name>
<evidence type="ECO:0000313" key="3">
    <source>
        <dbReference type="Proteomes" id="UP000231279"/>
    </source>
</evidence>
<reference evidence="3" key="1">
    <citation type="journal article" date="2018" name="Gigascience">
        <title>Genome assembly of the Pink Ipe (Handroanthus impetiginosus, Bignoniaceae), a highly valued, ecologically keystone Neotropical timber forest tree.</title>
        <authorList>
            <person name="Silva-Junior O.B."/>
            <person name="Grattapaglia D."/>
            <person name="Novaes E."/>
            <person name="Collevatti R.G."/>
        </authorList>
    </citation>
    <scope>NUCLEOTIDE SEQUENCE [LARGE SCALE GENOMIC DNA]</scope>
    <source>
        <strain evidence="3">cv. UFG-1</strain>
    </source>
</reference>
<protein>
    <recommendedName>
        <fullName evidence="1">RNase H type-1 domain-containing protein</fullName>
    </recommendedName>
</protein>
<dbReference type="EMBL" id="NKXS01002150">
    <property type="protein sequence ID" value="PIN15096.1"/>
    <property type="molecule type" value="Genomic_DNA"/>
</dbReference>
<dbReference type="Pfam" id="PF13456">
    <property type="entry name" value="RVT_3"/>
    <property type="match status" value="1"/>
</dbReference>
<gene>
    <name evidence="2" type="ORF">CDL12_12265</name>
</gene>
<sequence>MQPVDFDLFDTVCWKLWNERNKAIFEEHWIESSTLAGNAKRYLEEFNLTSISHVEHNEIRDEGSRHLPGKSVIKGNFDGAIFKDSNSFGVSKVTRDSQRNCLSWATTKERSNFLPTMVEAKAATFAIVVAREKGWDNVEFDGNNMGIINSLKSLKEPFR</sequence>
<dbReference type="InterPro" id="IPR002156">
    <property type="entry name" value="RNaseH_domain"/>
</dbReference>
<dbReference type="AlphaFoldDB" id="A0A2G9HC78"/>
<dbReference type="GO" id="GO:0003676">
    <property type="term" value="F:nucleic acid binding"/>
    <property type="evidence" value="ECO:0007669"/>
    <property type="project" value="InterPro"/>
</dbReference>
<evidence type="ECO:0000259" key="1">
    <source>
        <dbReference type="Pfam" id="PF13456"/>
    </source>
</evidence>
<organism evidence="2 3">
    <name type="scientific">Handroanthus impetiginosus</name>
    <dbReference type="NCBI Taxonomy" id="429701"/>
    <lineage>
        <taxon>Eukaryota</taxon>
        <taxon>Viridiplantae</taxon>
        <taxon>Streptophyta</taxon>
        <taxon>Embryophyta</taxon>
        <taxon>Tracheophyta</taxon>
        <taxon>Spermatophyta</taxon>
        <taxon>Magnoliopsida</taxon>
        <taxon>eudicotyledons</taxon>
        <taxon>Gunneridae</taxon>
        <taxon>Pentapetalae</taxon>
        <taxon>asterids</taxon>
        <taxon>lamiids</taxon>
        <taxon>Lamiales</taxon>
        <taxon>Bignoniaceae</taxon>
        <taxon>Crescentiina</taxon>
        <taxon>Tabebuia alliance</taxon>
        <taxon>Handroanthus</taxon>
    </lineage>
</organism>
<evidence type="ECO:0000313" key="2">
    <source>
        <dbReference type="EMBL" id="PIN15096.1"/>
    </source>
</evidence>
<dbReference type="Proteomes" id="UP000231279">
    <property type="component" value="Unassembled WGS sequence"/>
</dbReference>
<proteinExistence type="predicted"/>
<dbReference type="OrthoDB" id="1733298at2759"/>
<dbReference type="InterPro" id="IPR052929">
    <property type="entry name" value="RNase_H-like_EbsB-rel"/>
</dbReference>
<feature type="domain" description="RNase H type-1" evidence="1">
    <location>
        <begin position="76"/>
        <end position="155"/>
    </location>
</feature>
<dbReference type="STRING" id="429701.A0A2G9HC78"/>
<keyword evidence="3" id="KW-1185">Reference proteome</keyword>
<dbReference type="PANTHER" id="PTHR47074:SF11">
    <property type="entry name" value="REVERSE TRANSCRIPTASE-LIKE PROTEIN"/>
    <property type="match status" value="1"/>
</dbReference>
<accession>A0A2G9HC78</accession>
<comment type="caution">
    <text evidence="2">The sequence shown here is derived from an EMBL/GenBank/DDBJ whole genome shotgun (WGS) entry which is preliminary data.</text>
</comment>
<dbReference type="PANTHER" id="PTHR47074">
    <property type="entry name" value="BNAC02G40300D PROTEIN"/>
    <property type="match status" value="1"/>
</dbReference>
<dbReference type="GO" id="GO:0004523">
    <property type="term" value="F:RNA-DNA hybrid ribonuclease activity"/>
    <property type="evidence" value="ECO:0007669"/>
    <property type="project" value="InterPro"/>
</dbReference>